<dbReference type="PANTHER" id="PTHR35793">
    <property type="entry name" value="INNER MEMBRANE PROTEIN YJIG"/>
    <property type="match status" value="1"/>
</dbReference>
<accession>A0A9D1FQJ6</accession>
<keyword evidence="1" id="KW-0472">Membrane</keyword>
<protein>
    <submittedName>
        <fullName evidence="3">Spore maturation protein</fullName>
    </submittedName>
</protein>
<dbReference type="Proteomes" id="UP000824002">
    <property type="component" value="Unassembled WGS sequence"/>
</dbReference>
<feature type="domain" description="Nucleoside transporter/FeoB GTPase Gate" evidence="2">
    <location>
        <begin position="44"/>
        <end position="141"/>
    </location>
</feature>
<gene>
    <name evidence="3" type="ORF">IAB51_12280</name>
</gene>
<feature type="transmembrane region" description="Helical" evidence="1">
    <location>
        <begin position="50"/>
        <end position="72"/>
    </location>
</feature>
<comment type="caution">
    <text evidence="3">The sequence shown here is derived from an EMBL/GenBank/DDBJ whole genome shotgun (WGS) entry which is preliminary data.</text>
</comment>
<dbReference type="AlphaFoldDB" id="A0A9D1FQJ6"/>
<reference evidence="3" key="1">
    <citation type="submission" date="2020-10" db="EMBL/GenBank/DDBJ databases">
        <authorList>
            <person name="Gilroy R."/>
        </authorList>
    </citation>
    <scope>NUCLEOTIDE SEQUENCE</scope>
    <source>
        <strain evidence="3">CHK199-13235</strain>
    </source>
</reference>
<dbReference type="Pfam" id="PF07670">
    <property type="entry name" value="Gate"/>
    <property type="match status" value="1"/>
</dbReference>
<dbReference type="EMBL" id="DVJP01000079">
    <property type="protein sequence ID" value="HIS77565.1"/>
    <property type="molecule type" value="Genomic_DNA"/>
</dbReference>
<reference evidence="3" key="2">
    <citation type="journal article" date="2021" name="PeerJ">
        <title>Extensive microbial diversity within the chicken gut microbiome revealed by metagenomics and culture.</title>
        <authorList>
            <person name="Gilroy R."/>
            <person name="Ravi A."/>
            <person name="Getino M."/>
            <person name="Pursley I."/>
            <person name="Horton D.L."/>
            <person name="Alikhan N.F."/>
            <person name="Baker D."/>
            <person name="Gharbi K."/>
            <person name="Hall N."/>
            <person name="Watson M."/>
            <person name="Adriaenssens E.M."/>
            <person name="Foster-Nyarko E."/>
            <person name="Jarju S."/>
            <person name="Secka A."/>
            <person name="Antonio M."/>
            <person name="Oren A."/>
            <person name="Chaudhuri R.R."/>
            <person name="La Ragione R."/>
            <person name="Hildebrand F."/>
            <person name="Pallen M.J."/>
        </authorList>
    </citation>
    <scope>NUCLEOTIDE SEQUENCE</scope>
    <source>
        <strain evidence="3">CHK199-13235</strain>
    </source>
</reference>
<evidence type="ECO:0000256" key="1">
    <source>
        <dbReference type="SAM" id="Phobius"/>
    </source>
</evidence>
<organism evidence="3 4">
    <name type="scientific">Candidatus Merdivicinus excrementipullorum</name>
    <dbReference type="NCBI Taxonomy" id="2840867"/>
    <lineage>
        <taxon>Bacteria</taxon>
        <taxon>Bacillati</taxon>
        <taxon>Bacillota</taxon>
        <taxon>Clostridia</taxon>
        <taxon>Eubacteriales</taxon>
        <taxon>Oscillospiraceae</taxon>
        <taxon>Oscillospiraceae incertae sedis</taxon>
        <taxon>Candidatus Merdivicinus</taxon>
    </lineage>
</organism>
<dbReference type="InterPro" id="IPR052549">
    <property type="entry name" value="SpmB"/>
</dbReference>
<sequence length="173" mass="17790">MSRLAELAVPLAVAGILLTGLLHKVNLLSAFAAGAKQGLKTAAGMIPPLVLFLAVLGMFEASGCLDALCWALKPLAGVLGIPREVMPLALLRPLSGSGSLAVFQEILAQHGPDSLIGRTASIIQSASETTFYTAALYFGAAKVSRTRYALPCSLLGDLAVITAAGILAKTLFS</sequence>
<name>A0A9D1FQJ6_9FIRM</name>
<dbReference type="InterPro" id="IPR011642">
    <property type="entry name" value="Gate_dom"/>
</dbReference>
<feature type="transmembrane region" description="Helical" evidence="1">
    <location>
        <begin position="148"/>
        <end position="168"/>
    </location>
</feature>
<keyword evidence="1" id="KW-1133">Transmembrane helix</keyword>
<proteinExistence type="predicted"/>
<evidence type="ECO:0000259" key="2">
    <source>
        <dbReference type="Pfam" id="PF07670"/>
    </source>
</evidence>
<evidence type="ECO:0000313" key="4">
    <source>
        <dbReference type="Proteomes" id="UP000824002"/>
    </source>
</evidence>
<evidence type="ECO:0000313" key="3">
    <source>
        <dbReference type="EMBL" id="HIS77565.1"/>
    </source>
</evidence>
<dbReference type="GO" id="GO:0005886">
    <property type="term" value="C:plasma membrane"/>
    <property type="evidence" value="ECO:0007669"/>
    <property type="project" value="TreeGrafter"/>
</dbReference>
<keyword evidence="1" id="KW-0812">Transmembrane</keyword>
<dbReference type="PANTHER" id="PTHR35793:SF2">
    <property type="entry name" value="INNER MEMBRANE PROTEIN YJIG"/>
    <property type="match status" value="1"/>
</dbReference>